<protein>
    <submittedName>
        <fullName evidence="3">Drug/metabolite transporter (DMT)-like permease</fullName>
    </submittedName>
</protein>
<evidence type="ECO:0000313" key="3">
    <source>
        <dbReference type="EMBL" id="MDQ0471003.1"/>
    </source>
</evidence>
<dbReference type="SUPFAM" id="SSF103481">
    <property type="entry name" value="Multidrug resistance efflux transporter EmrE"/>
    <property type="match status" value="2"/>
</dbReference>
<evidence type="ECO:0000256" key="1">
    <source>
        <dbReference type="SAM" id="Phobius"/>
    </source>
</evidence>
<dbReference type="InterPro" id="IPR000620">
    <property type="entry name" value="EamA_dom"/>
</dbReference>
<feature type="transmembrane region" description="Helical" evidence="1">
    <location>
        <begin position="43"/>
        <end position="62"/>
    </location>
</feature>
<organism evidence="3 4">
    <name type="scientific">Labrys wisconsinensis</name>
    <dbReference type="NCBI Taxonomy" id="425677"/>
    <lineage>
        <taxon>Bacteria</taxon>
        <taxon>Pseudomonadati</taxon>
        <taxon>Pseudomonadota</taxon>
        <taxon>Alphaproteobacteria</taxon>
        <taxon>Hyphomicrobiales</taxon>
        <taxon>Xanthobacteraceae</taxon>
        <taxon>Labrys</taxon>
    </lineage>
</organism>
<gene>
    <name evidence="3" type="ORF">QO011_004022</name>
</gene>
<feature type="transmembrane region" description="Helical" evidence="1">
    <location>
        <begin position="148"/>
        <end position="164"/>
    </location>
</feature>
<accession>A0ABU0J9Q7</accession>
<proteinExistence type="predicted"/>
<feature type="transmembrane region" description="Helical" evidence="1">
    <location>
        <begin position="211"/>
        <end position="232"/>
    </location>
</feature>
<evidence type="ECO:0000313" key="4">
    <source>
        <dbReference type="Proteomes" id="UP001242480"/>
    </source>
</evidence>
<dbReference type="PANTHER" id="PTHR22911:SF135">
    <property type="entry name" value="BLR4310 PROTEIN"/>
    <property type="match status" value="1"/>
</dbReference>
<keyword evidence="1" id="KW-0812">Transmembrane</keyword>
<dbReference type="Proteomes" id="UP001242480">
    <property type="component" value="Unassembled WGS sequence"/>
</dbReference>
<dbReference type="InterPro" id="IPR037185">
    <property type="entry name" value="EmrE-like"/>
</dbReference>
<feature type="transmembrane region" description="Helical" evidence="1">
    <location>
        <begin position="265"/>
        <end position="284"/>
    </location>
</feature>
<name>A0ABU0J9Q7_9HYPH</name>
<feature type="transmembrane region" description="Helical" evidence="1">
    <location>
        <begin position="99"/>
        <end position="118"/>
    </location>
</feature>
<sequence>MPSPASDLRGIAAMVLATGFFVVNDSFMKLAAAELPPFEVLFLRGAAAAICCGALLAASGHWRGLAGALSRASLLRGAIETVGVLCYIVALVHMPIADVVAIGQTAPLIMIGLVWLVFRERIGPAKAALVLLGFAGAVLVAQPGPGGLSLYAVLAFGTAVSVALRDLVGKRVPAHVPAFVVTFATILIVMVVAGIATTLTEDWVMPHPGGLGMLMLSGLFVTLGHCTIFLAYRAGSAGAVAPFYYSFTVWALAAGFAIWREVPNTPALAGIALILASGLAIVFLDRRRTRQRP</sequence>
<dbReference type="EMBL" id="JAUSVX010000007">
    <property type="protein sequence ID" value="MDQ0471003.1"/>
    <property type="molecule type" value="Genomic_DNA"/>
</dbReference>
<reference evidence="3 4" key="1">
    <citation type="submission" date="2023-07" db="EMBL/GenBank/DDBJ databases">
        <title>Genomic Encyclopedia of Type Strains, Phase IV (KMG-IV): sequencing the most valuable type-strain genomes for metagenomic binning, comparative biology and taxonomic classification.</title>
        <authorList>
            <person name="Goeker M."/>
        </authorList>
    </citation>
    <scope>NUCLEOTIDE SEQUENCE [LARGE SCALE GENOMIC DNA]</scope>
    <source>
        <strain evidence="3 4">DSM 19619</strain>
    </source>
</reference>
<keyword evidence="4" id="KW-1185">Reference proteome</keyword>
<feature type="transmembrane region" description="Helical" evidence="1">
    <location>
        <begin position="176"/>
        <end position="199"/>
    </location>
</feature>
<keyword evidence="1" id="KW-1133">Transmembrane helix</keyword>
<feature type="domain" description="EamA" evidence="2">
    <location>
        <begin position="9"/>
        <end position="140"/>
    </location>
</feature>
<feature type="domain" description="EamA" evidence="2">
    <location>
        <begin position="152"/>
        <end position="281"/>
    </location>
</feature>
<keyword evidence="1" id="KW-0472">Membrane</keyword>
<dbReference type="RefSeq" id="WP_307275448.1">
    <property type="nucleotide sequence ID" value="NZ_JAUSVX010000007.1"/>
</dbReference>
<feature type="transmembrane region" description="Helical" evidence="1">
    <location>
        <begin position="125"/>
        <end position="142"/>
    </location>
</feature>
<dbReference type="PANTHER" id="PTHR22911">
    <property type="entry name" value="ACYL-MALONYL CONDENSING ENZYME-RELATED"/>
    <property type="match status" value="1"/>
</dbReference>
<evidence type="ECO:0000259" key="2">
    <source>
        <dbReference type="Pfam" id="PF00892"/>
    </source>
</evidence>
<comment type="caution">
    <text evidence="3">The sequence shown here is derived from an EMBL/GenBank/DDBJ whole genome shotgun (WGS) entry which is preliminary data.</text>
</comment>
<dbReference type="Pfam" id="PF00892">
    <property type="entry name" value="EamA"/>
    <property type="match status" value="2"/>
</dbReference>
<feature type="transmembrane region" description="Helical" evidence="1">
    <location>
        <begin position="239"/>
        <end position="259"/>
    </location>
</feature>